<dbReference type="AlphaFoldDB" id="A0A0D0DB93"/>
<protein>
    <submittedName>
        <fullName evidence="1">Uncharacterized protein</fullName>
    </submittedName>
</protein>
<sequence>HKRQRTFRSSGDHDRNELNSLPACSICLRHFSHIIIYCNATHTWDKAHPTFAECHRTALYAKDGCLLCCKWQKDEGCNEKHNTKHICSGCGSATHGAQRCPHAQ</sequence>
<feature type="non-terminal residue" evidence="1">
    <location>
        <position position="104"/>
    </location>
</feature>
<proteinExistence type="predicted"/>
<evidence type="ECO:0000313" key="1">
    <source>
        <dbReference type="EMBL" id="KIK74475.1"/>
    </source>
</evidence>
<accession>A0A0D0DB93</accession>
<organism evidence="1 2">
    <name type="scientific">Paxillus rubicundulus Ve08.2h10</name>
    <dbReference type="NCBI Taxonomy" id="930991"/>
    <lineage>
        <taxon>Eukaryota</taxon>
        <taxon>Fungi</taxon>
        <taxon>Dikarya</taxon>
        <taxon>Basidiomycota</taxon>
        <taxon>Agaricomycotina</taxon>
        <taxon>Agaricomycetes</taxon>
        <taxon>Agaricomycetidae</taxon>
        <taxon>Boletales</taxon>
        <taxon>Paxilineae</taxon>
        <taxon>Paxillaceae</taxon>
        <taxon>Paxillus</taxon>
    </lineage>
</organism>
<feature type="non-terminal residue" evidence="1">
    <location>
        <position position="1"/>
    </location>
</feature>
<dbReference type="HOGENOM" id="CLU_131643_0_0_1"/>
<reference evidence="2" key="2">
    <citation type="submission" date="2015-01" db="EMBL/GenBank/DDBJ databases">
        <title>Evolutionary Origins and Diversification of the Mycorrhizal Mutualists.</title>
        <authorList>
            <consortium name="DOE Joint Genome Institute"/>
            <consortium name="Mycorrhizal Genomics Consortium"/>
            <person name="Kohler A."/>
            <person name="Kuo A."/>
            <person name="Nagy L.G."/>
            <person name="Floudas D."/>
            <person name="Copeland A."/>
            <person name="Barry K.W."/>
            <person name="Cichocki N."/>
            <person name="Veneault-Fourrey C."/>
            <person name="LaButti K."/>
            <person name="Lindquist E.A."/>
            <person name="Lipzen A."/>
            <person name="Lundell T."/>
            <person name="Morin E."/>
            <person name="Murat C."/>
            <person name="Riley R."/>
            <person name="Ohm R."/>
            <person name="Sun H."/>
            <person name="Tunlid A."/>
            <person name="Henrissat B."/>
            <person name="Grigoriev I.V."/>
            <person name="Hibbett D.S."/>
            <person name="Martin F."/>
        </authorList>
    </citation>
    <scope>NUCLEOTIDE SEQUENCE [LARGE SCALE GENOMIC DNA]</scope>
    <source>
        <strain evidence="2">Ve08.2h10</strain>
    </source>
</reference>
<name>A0A0D0DB93_9AGAM</name>
<dbReference type="Proteomes" id="UP000054538">
    <property type="component" value="Unassembled WGS sequence"/>
</dbReference>
<dbReference type="OrthoDB" id="2158839at2759"/>
<reference evidence="1 2" key="1">
    <citation type="submission" date="2014-04" db="EMBL/GenBank/DDBJ databases">
        <authorList>
            <consortium name="DOE Joint Genome Institute"/>
            <person name="Kuo A."/>
            <person name="Kohler A."/>
            <person name="Jargeat P."/>
            <person name="Nagy L.G."/>
            <person name="Floudas D."/>
            <person name="Copeland A."/>
            <person name="Barry K.W."/>
            <person name="Cichocki N."/>
            <person name="Veneault-Fourrey C."/>
            <person name="LaButti K."/>
            <person name="Lindquist E.A."/>
            <person name="Lipzen A."/>
            <person name="Lundell T."/>
            <person name="Morin E."/>
            <person name="Murat C."/>
            <person name="Sun H."/>
            <person name="Tunlid A."/>
            <person name="Henrissat B."/>
            <person name="Grigoriev I.V."/>
            <person name="Hibbett D.S."/>
            <person name="Martin F."/>
            <person name="Nordberg H.P."/>
            <person name="Cantor M.N."/>
            <person name="Hua S.X."/>
        </authorList>
    </citation>
    <scope>NUCLEOTIDE SEQUENCE [LARGE SCALE GENOMIC DNA]</scope>
    <source>
        <strain evidence="1 2">Ve08.2h10</strain>
    </source>
</reference>
<dbReference type="InParanoid" id="A0A0D0DB93"/>
<evidence type="ECO:0000313" key="2">
    <source>
        <dbReference type="Proteomes" id="UP000054538"/>
    </source>
</evidence>
<gene>
    <name evidence="1" type="ORF">PAXRUDRAFT_40729</name>
</gene>
<dbReference type="EMBL" id="KN828825">
    <property type="protein sequence ID" value="KIK74475.1"/>
    <property type="molecule type" value="Genomic_DNA"/>
</dbReference>
<keyword evidence="2" id="KW-1185">Reference proteome</keyword>